<dbReference type="OrthoDB" id="9810148at2"/>
<gene>
    <name evidence="1" type="ORF">LptCag_0709</name>
</gene>
<dbReference type="EMBL" id="JPGK01000004">
    <property type="protein sequence ID" value="KGA94083.1"/>
    <property type="molecule type" value="Genomic_DNA"/>
</dbReference>
<dbReference type="Proteomes" id="UP000029452">
    <property type="component" value="Unassembled WGS sequence"/>
</dbReference>
<dbReference type="EC" id="2.7.7.7" evidence="1"/>
<name>A0A094W993_9BACT</name>
<organism evidence="1 2">
    <name type="scientific">Leptospirillum ferriphilum</name>
    <dbReference type="NCBI Taxonomy" id="178606"/>
    <lineage>
        <taxon>Bacteria</taxon>
        <taxon>Pseudomonadati</taxon>
        <taxon>Nitrospirota</taxon>
        <taxon>Nitrospiria</taxon>
        <taxon>Nitrospirales</taxon>
        <taxon>Nitrospiraceae</taxon>
        <taxon>Leptospirillum</taxon>
    </lineage>
</organism>
<dbReference type="AlphaFoldDB" id="A0A094W993"/>
<sequence>MTSKNTRNREEPRLPDLLQRLLIAGRSVPIPATYLFHGPRGIGKKQAALLWSRLLLCTRPGHPDMTACPSCAQFDKFSPENVHHPDILQISPGEGTSIPIDETRRLLSELSNAPLLGSRRTAILDEAHLLTESAANSLLKTLEDPPEKTLIILVTPYPDNLLPTLLSRTVSVGFSGRTREEMEESLETFPGHNRMSSAEKNMLLLFSRGAPGQLDALRNSPQWPLFDKLPRALTQPQTGTLFDMDLISLLSGPSGFPFLLDTMESLLLDLYRMDAGDTRTSLPVPSGLRNAVSHLKREEFHDRVQRLRTLTIHNINRSLAVEELLWDWNETLASVNDETPQSD</sequence>
<dbReference type="InterPro" id="IPR050238">
    <property type="entry name" value="DNA_Rep/Repair_Clamp_Loader"/>
</dbReference>
<proteinExistence type="predicted"/>
<dbReference type="GO" id="GO:0006261">
    <property type="term" value="P:DNA-templated DNA replication"/>
    <property type="evidence" value="ECO:0007669"/>
    <property type="project" value="TreeGrafter"/>
</dbReference>
<dbReference type="PATRIC" id="fig|178606.4.peg.1242"/>
<dbReference type="InterPro" id="IPR027417">
    <property type="entry name" value="P-loop_NTPase"/>
</dbReference>
<dbReference type="PANTHER" id="PTHR11669:SF8">
    <property type="entry name" value="DNA POLYMERASE III SUBUNIT DELTA"/>
    <property type="match status" value="1"/>
</dbReference>
<evidence type="ECO:0000313" key="1">
    <source>
        <dbReference type="EMBL" id="KGA94083.1"/>
    </source>
</evidence>
<accession>A0A094W993</accession>
<keyword evidence="1" id="KW-0548">Nucleotidyltransferase</keyword>
<dbReference type="SUPFAM" id="SSF52540">
    <property type="entry name" value="P-loop containing nucleoside triphosphate hydrolases"/>
    <property type="match status" value="1"/>
</dbReference>
<dbReference type="Pfam" id="PF13177">
    <property type="entry name" value="DNA_pol3_delta2"/>
    <property type="match status" value="1"/>
</dbReference>
<dbReference type="Gene3D" id="3.40.50.300">
    <property type="entry name" value="P-loop containing nucleotide triphosphate hydrolases"/>
    <property type="match status" value="1"/>
</dbReference>
<dbReference type="RefSeq" id="WP_052157818.1">
    <property type="nucleotide sequence ID" value="NZ_JPGK01000004.1"/>
</dbReference>
<comment type="caution">
    <text evidence="1">The sequence shown here is derived from an EMBL/GenBank/DDBJ whole genome shotgun (WGS) entry which is preliminary data.</text>
</comment>
<reference evidence="1 2" key="1">
    <citation type="submission" date="2014-06" db="EMBL/GenBank/DDBJ databases">
        <title>Draft genome sequence of iron oxidizing acidophile Leptospirillum ferriphilum DSM14647.</title>
        <authorList>
            <person name="Cardenas J.P."/>
            <person name="Lazcano M."/>
            <person name="Ossandon F.J."/>
            <person name="Corbett M."/>
            <person name="Holmes D.S."/>
            <person name="Watkin E."/>
        </authorList>
    </citation>
    <scope>NUCLEOTIDE SEQUENCE [LARGE SCALE GENOMIC DNA]</scope>
    <source>
        <strain evidence="1 2">DSM 14647</strain>
    </source>
</reference>
<protein>
    <submittedName>
        <fullName evidence="1">DNA polymerase III delta prime subunit</fullName>
        <ecNumber evidence="1">2.7.7.7</ecNumber>
    </submittedName>
</protein>
<dbReference type="PANTHER" id="PTHR11669">
    <property type="entry name" value="REPLICATION FACTOR C / DNA POLYMERASE III GAMMA-TAU SUBUNIT"/>
    <property type="match status" value="1"/>
</dbReference>
<keyword evidence="1" id="KW-0808">Transferase</keyword>
<dbReference type="GO" id="GO:0003887">
    <property type="term" value="F:DNA-directed DNA polymerase activity"/>
    <property type="evidence" value="ECO:0007669"/>
    <property type="project" value="UniProtKB-EC"/>
</dbReference>
<evidence type="ECO:0000313" key="2">
    <source>
        <dbReference type="Proteomes" id="UP000029452"/>
    </source>
</evidence>